<proteinExistence type="predicted"/>
<keyword evidence="2" id="KW-1185">Reference proteome</keyword>
<sequence length="119" mass="13445">MKTRLTTVGFILLSLIILSFQLPSKFISGNDEKIEVYFDNSLNFNDLVKTKLELSQKDIILNYESLEFNKEGKLTLIGFSVKSEGKYCGSGKTGDLTTKYGFIIDKNPKADIYFQVGVR</sequence>
<accession>A0ABV8QQZ9</accession>
<dbReference type="EMBL" id="JBHSCZ010000001">
    <property type="protein sequence ID" value="MFC4262636.1"/>
    <property type="molecule type" value="Genomic_DNA"/>
</dbReference>
<reference evidence="2" key="1">
    <citation type="journal article" date="2019" name="Int. J. Syst. Evol. Microbiol.">
        <title>The Global Catalogue of Microorganisms (GCM) 10K type strain sequencing project: providing services to taxonomists for standard genome sequencing and annotation.</title>
        <authorList>
            <consortium name="The Broad Institute Genomics Platform"/>
            <consortium name="The Broad Institute Genome Sequencing Center for Infectious Disease"/>
            <person name="Wu L."/>
            <person name="Ma J."/>
        </authorList>
    </citation>
    <scope>NUCLEOTIDE SEQUENCE [LARGE SCALE GENOMIC DNA]</scope>
    <source>
        <strain evidence="2">CECT 8289</strain>
    </source>
</reference>
<evidence type="ECO:0000313" key="2">
    <source>
        <dbReference type="Proteomes" id="UP001595907"/>
    </source>
</evidence>
<evidence type="ECO:0000313" key="1">
    <source>
        <dbReference type="EMBL" id="MFC4262636.1"/>
    </source>
</evidence>
<name>A0ABV8QQZ9_9BACT</name>
<dbReference type="Proteomes" id="UP001595907">
    <property type="component" value="Unassembled WGS sequence"/>
</dbReference>
<comment type="caution">
    <text evidence="1">The sequence shown here is derived from an EMBL/GenBank/DDBJ whole genome shotgun (WGS) entry which is preliminary data.</text>
</comment>
<protein>
    <submittedName>
        <fullName evidence="1">Uncharacterized protein</fullName>
    </submittedName>
</protein>
<gene>
    <name evidence="1" type="ORF">ACFOWM_07095</name>
</gene>
<dbReference type="RefSeq" id="WP_379708247.1">
    <property type="nucleotide sequence ID" value="NZ_JBHSCZ010000001.1"/>
</dbReference>
<organism evidence="1 2">
    <name type="scientific">Ferruginibacter yonginensis</name>
    <dbReference type="NCBI Taxonomy" id="1310416"/>
    <lineage>
        <taxon>Bacteria</taxon>
        <taxon>Pseudomonadati</taxon>
        <taxon>Bacteroidota</taxon>
        <taxon>Chitinophagia</taxon>
        <taxon>Chitinophagales</taxon>
        <taxon>Chitinophagaceae</taxon>
        <taxon>Ferruginibacter</taxon>
    </lineage>
</organism>